<proteinExistence type="predicted"/>
<feature type="transmembrane region" description="Helical" evidence="7">
    <location>
        <begin position="136"/>
        <end position="159"/>
    </location>
</feature>
<evidence type="ECO:0000259" key="8">
    <source>
        <dbReference type="PROSITE" id="PS50850"/>
    </source>
</evidence>
<dbReference type="PRINTS" id="PR01035">
    <property type="entry name" value="TCRTETA"/>
</dbReference>
<dbReference type="CDD" id="cd17477">
    <property type="entry name" value="MFS_YcaD_like"/>
    <property type="match status" value="1"/>
</dbReference>
<dbReference type="GO" id="GO:0005886">
    <property type="term" value="C:plasma membrane"/>
    <property type="evidence" value="ECO:0007669"/>
    <property type="project" value="UniProtKB-SubCell"/>
</dbReference>
<feature type="transmembrane region" description="Helical" evidence="7">
    <location>
        <begin position="44"/>
        <end position="71"/>
    </location>
</feature>
<dbReference type="InterPro" id="IPR020846">
    <property type="entry name" value="MFS_dom"/>
</dbReference>
<feature type="transmembrane region" description="Helical" evidence="7">
    <location>
        <begin position="308"/>
        <end position="327"/>
    </location>
</feature>
<evidence type="ECO:0000256" key="6">
    <source>
        <dbReference type="ARBA" id="ARBA00023136"/>
    </source>
</evidence>
<keyword evidence="10" id="KW-1185">Reference proteome</keyword>
<dbReference type="InterPro" id="IPR036259">
    <property type="entry name" value="MFS_trans_sf"/>
</dbReference>
<dbReference type="SUPFAM" id="SSF103473">
    <property type="entry name" value="MFS general substrate transporter"/>
    <property type="match status" value="1"/>
</dbReference>
<keyword evidence="2" id="KW-0813">Transport</keyword>
<evidence type="ECO:0000313" key="10">
    <source>
        <dbReference type="Proteomes" id="UP001250538"/>
    </source>
</evidence>
<feature type="transmembrane region" description="Helical" evidence="7">
    <location>
        <begin position="83"/>
        <end position="100"/>
    </location>
</feature>
<dbReference type="PANTHER" id="PTHR23521">
    <property type="entry name" value="TRANSPORTER MFS SUPERFAMILY"/>
    <property type="match status" value="1"/>
</dbReference>
<evidence type="ECO:0000256" key="5">
    <source>
        <dbReference type="ARBA" id="ARBA00022989"/>
    </source>
</evidence>
<dbReference type="PANTHER" id="PTHR23521:SF2">
    <property type="entry name" value="TRANSPORTER MFS SUPERFAMILY"/>
    <property type="match status" value="1"/>
</dbReference>
<sequence length="425" mass="47387">MSVYIYYELYCIALSTIIVKCSFDRDKWGGLRMASWRNTTDSPTWKFIILIIVVMITGLSQGLLLPLLTIFLERMGVPSDLNALNATALYLGVFSMMFLVERILIRLGYKKMLLAGMVSVTIALALFPFFPNIWVWFVLRIVVGLGDSALHYATQLWAVSVSPANRRGRNISLYGMAYGVGFSFGPLGINLLSIHDSAPFIAIVLLFLIVMAIVYVKLPNEEAAMMKDGSRPEKRYRRSYQWAWFALMPAFLYGYMEASMNSNFPVYALRLGMEQHWISYLLPFFGIGGLILQLPLGMLSDRIDRKKVLMACGILGGLGFLIIPFVGTNIWGILIMFMLVGGLVGSFFSLGLAYAADILPKEYLPSANVIASIHFSLGSIIGPNLAGIGIQYVSIGSMFYLLGAWYIGFSLLGFIFRRRNKTLAS</sequence>
<feature type="domain" description="Major facilitator superfamily (MFS) profile" evidence="8">
    <location>
        <begin position="46"/>
        <end position="421"/>
    </location>
</feature>
<feature type="transmembrane region" description="Helical" evidence="7">
    <location>
        <begin position="6"/>
        <end position="23"/>
    </location>
</feature>
<accession>A0AAJ2N506</accession>
<feature type="transmembrane region" description="Helical" evidence="7">
    <location>
        <begin position="171"/>
        <end position="192"/>
    </location>
</feature>
<keyword evidence="5 7" id="KW-1133">Transmembrane helix</keyword>
<dbReference type="InterPro" id="IPR011701">
    <property type="entry name" value="MFS"/>
</dbReference>
<evidence type="ECO:0000256" key="7">
    <source>
        <dbReference type="SAM" id="Phobius"/>
    </source>
</evidence>
<evidence type="ECO:0000256" key="1">
    <source>
        <dbReference type="ARBA" id="ARBA00004651"/>
    </source>
</evidence>
<comment type="caution">
    <text evidence="9">The sequence shown here is derived from an EMBL/GenBank/DDBJ whole genome shotgun (WGS) entry which is preliminary data.</text>
</comment>
<dbReference type="PROSITE" id="PS50850">
    <property type="entry name" value="MFS"/>
    <property type="match status" value="1"/>
</dbReference>
<gene>
    <name evidence="9" type="ORF">RQP50_14205</name>
</gene>
<feature type="transmembrane region" description="Helical" evidence="7">
    <location>
        <begin position="367"/>
        <end position="392"/>
    </location>
</feature>
<name>A0AAJ2N506_9BACL</name>
<reference evidence="10" key="1">
    <citation type="submission" date="2023-09" db="EMBL/GenBank/DDBJ databases">
        <title>Paenibacillus sp. chi10 Genome sequencing and assembly.</title>
        <authorList>
            <person name="Kim I."/>
        </authorList>
    </citation>
    <scope>NUCLEOTIDE SEQUENCE [LARGE SCALE GENOMIC DNA]</scope>
    <source>
        <strain evidence="10">chi10</strain>
    </source>
</reference>
<feature type="transmembrane region" description="Helical" evidence="7">
    <location>
        <begin position="198"/>
        <end position="218"/>
    </location>
</feature>
<evidence type="ECO:0000256" key="3">
    <source>
        <dbReference type="ARBA" id="ARBA00022475"/>
    </source>
</evidence>
<dbReference type="AlphaFoldDB" id="A0AAJ2N506"/>
<dbReference type="Proteomes" id="UP001250538">
    <property type="component" value="Unassembled WGS sequence"/>
</dbReference>
<organism evidence="9 10">
    <name type="scientific">Paenibacillus suaedae</name>
    <dbReference type="NCBI Taxonomy" id="3077233"/>
    <lineage>
        <taxon>Bacteria</taxon>
        <taxon>Bacillati</taxon>
        <taxon>Bacillota</taxon>
        <taxon>Bacilli</taxon>
        <taxon>Bacillales</taxon>
        <taxon>Paenibacillaceae</taxon>
        <taxon>Paenibacillus</taxon>
    </lineage>
</organism>
<protein>
    <submittedName>
        <fullName evidence="9">MFS transporter</fullName>
    </submittedName>
</protein>
<comment type="subcellular location">
    <subcellularLocation>
        <location evidence="1">Cell membrane</location>
        <topology evidence="1">Multi-pass membrane protein</topology>
    </subcellularLocation>
</comment>
<feature type="transmembrane region" description="Helical" evidence="7">
    <location>
        <begin position="239"/>
        <end position="256"/>
    </location>
</feature>
<dbReference type="Pfam" id="PF07690">
    <property type="entry name" value="MFS_1"/>
    <property type="match status" value="1"/>
</dbReference>
<dbReference type="GO" id="GO:0022857">
    <property type="term" value="F:transmembrane transporter activity"/>
    <property type="evidence" value="ECO:0007669"/>
    <property type="project" value="InterPro"/>
</dbReference>
<dbReference type="Gene3D" id="1.20.1250.20">
    <property type="entry name" value="MFS general substrate transporter like domains"/>
    <property type="match status" value="2"/>
</dbReference>
<evidence type="ECO:0000256" key="2">
    <source>
        <dbReference type="ARBA" id="ARBA00022448"/>
    </source>
</evidence>
<evidence type="ECO:0000313" key="9">
    <source>
        <dbReference type="EMBL" id="MDT8977386.1"/>
    </source>
</evidence>
<dbReference type="EMBL" id="JAVYAA010000003">
    <property type="protein sequence ID" value="MDT8977386.1"/>
    <property type="molecule type" value="Genomic_DNA"/>
</dbReference>
<evidence type="ECO:0000256" key="4">
    <source>
        <dbReference type="ARBA" id="ARBA00022692"/>
    </source>
</evidence>
<feature type="transmembrane region" description="Helical" evidence="7">
    <location>
        <begin position="276"/>
        <end position="296"/>
    </location>
</feature>
<keyword evidence="4 7" id="KW-0812">Transmembrane</keyword>
<feature type="transmembrane region" description="Helical" evidence="7">
    <location>
        <begin position="398"/>
        <end position="416"/>
    </location>
</feature>
<feature type="transmembrane region" description="Helical" evidence="7">
    <location>
        <begin position="112"/>
        <end position="130"/>
    </location>
</feature>
<dbReference type="InterPro" id="IPR001958">
    <property type="entry name" value="Tet-R_TetA/multi-R_MdtG-like"/>
</dbReference>
<keyword evidence="6 7" id="KW-0472">Membrane</keyword>
<feature type="transmembrane region" description="Helical" evidence="7">
    <location>
        <begin position="333"/>
        <end position="355"/>
    </location>
</feature>
<dbReference type="InterPro" id="IPR047200">
    <property type="entry name" value="MFS_YcaD-like"/>
</dbReference>
<keyword evidence="3" id="KW-1003">Cell membrane</keyword>